<proteinExistence type="predicted"/>
<evidence type="ECO:0000313" key="2">
    <source>
        <dbReference type="EMBL" id="CAB3809027.1"/>
    </source>
</evidence>
<evidence type="ECO:0000256" key="1">
    <source>
        <dbReference type="SAM" id="MobiDB-lite"/>
    </source>
</evidence>
<gene>
    <name evidence="2" type="ORF">LMG28614_06938</name>
</gene>
<reference evidence="2 3" key="1">
    <citation type="submission" date="2020-04" db="EMBL/GenBank/DDBJ databases">
        <authorList>
            <person name="De Canck E."/>
        </authorList>
    </citation>
    <scope>NUCLEOTIDE SEQUENCE [LARGE SCALE GENOMIC DNA]</scope>
    <source>
        <strain evidence="2 3">LMG 28614</strain>
    </source>
</reference>
<keyword evidence="3" id="KW-1185">Reference proteome</keyword>
<feature type="region of interest" description="Disordered" evidence="1">
    <location>
        <begin position="140"/>
        <end position="172"/>
    </location>
</feature>
<dbReference type="Proteomes" id="UP000494365">
    <property type="component" value="Unassembled WGS sequence"/>
</dbReference>
<sequence>MPGQCVAHVLWTVFSCAVGQPDCYVSTHRSSPPALPPADQPSTFTVVPVNFRILPREIGLTMKGYQNLSHTRWDADGGSRPRGEYQLGRLLRTTKWQSVSLDRPSDVRRCSFERPFMADAVEKVAVWLFQFVRKKIDLSDQPTNRSRTSRKGEKTTENRAGETVSDSFNSIGRLPPLTDRSESLHFRLASMLQTPLARPTQPLLPEPACRVDCQSVETRYALCTSVTPLTSSTETARSLVMRAV</sequence>
<accession>A0A6S7BPZ1</accession>
<feature type="compositionally biased region" description="Basic and acidic residues" evidence="1">
    <location>
        <begin position="150"/>
        <end position="160"/>
    </location>
</feature>
<dbReference type="AlphaFoldDB" id="A0A6S7BPZ1"/>
<organism evidence="2 3">
    <name type="scientific">Paraburkholderia ultramafica</name>
    <dbReference type="NCBI Taxonomy" id="1544867"/>
    <lineage>
        <taxon>Bacteria</taxon>
        <taxon>Pseudomonadati</taxon>
        <taxon>Pseudomonadota</taxon>
        <taxon>Betaproteobacteria</taxon>
        <taxon>Burkholderiales</taxon>
        <taxon>Burkholderiaceae</taxon>
        <taxon>Paraburkholderia</taxon>
    </lineage>
</organism>
<protein>
    <submittedName>
        <fullName evidence="2">Uncharacterized protein</fullName>
    </submittedName>
</protein>
<evidence type="ECO:0000313" key="3">
    <source>
        <dbReference type="Proteomes" id="UP000494365"/>
    </source>
</evidence>
<dbReference type="EMBL" id="CADIKK010000065">
    <property type="protein sequence ID" value="CAB3809027.1"/>
    <property type="molecule type" value="Genomic_DNA"/>
</dbReference>
<name>A0A6S7BPZ1_9BURK</name>